<comment type="caution">
    <text evidence="2">The sequence shown here is derived from an EMBL/GenBank/DDBJ whole genome shotgun (WGS) entry which is preliminary data.</text>
</comment>
<dbReference type="Proteomes" id="UP001180842">
    <property type="component" value="Unassembled WGS sequence"/>
</dbReference>
<evidence type="ECO:0000313" key="5">
    <source>
        <dbReference type="Proteomes" id="UP001269061"/>
    </source>
</evidence>
<evidence type="ECO:0000313" key="2">
    <source>
        <dbReference type="EMBL" id="MDT2735553.1"/>
    </source>
</evidence>
<protein>
    <submittedName>
        <fullName evidence="2">Uncharacterized protein</fullName>
    </submittedName>
</protein>
<dbReference type="AlphaFoldDB" id="A0AAE4HZ10"/>
<dbReference type="Proteomes" id="UP001269061">
    <property type="component" value="Unassembled WGS sequence"/>
</dbReference>
<accession>A0AAE4HZ10</accession>
<keyword evidence="5" id="KW-1185">Reference proteome</keyword>
<evidence type="ECO:0000313" key="4">
    <source>
        <dbReference type="Proteomes" id="UP001180842"/>
    </source>
</evidence>
<evidence type="ECO:0000313" key="3">
    <source>
        <dbReference type="EMBL" id="MDT2769424.1"/>
    </source>
</evidence>
<feature type="transmembrane region" description="Helical" evidence="1">
    <location>
        <begin position="6"/>
        <end position="26"/>
    </location>
</feature>
<dbReference type="RefSeq" id="WP_067625445.1">
    <property type="nucleotide sequence ID" value="NZ_BAAAXL010000050.1"/>
</dbReference>
<keyword evidence="1" id="KW-0472">Membrane</keyword>
<dbReference type="EMBL" id="JARQAI010000001">
    <property type="protein sequence ID" value="MDT2735553.1"/>
    <property type="molecule type" value="Genomic_DNA"/>
</dbReference>
<gene>
    <name evidence="2" type="ORF">P7H00_00210</name>
    <name evidence="3" type="ORF">P7H46_01075</name>
</gene>
<keyword evidence="1" id="KW-0812">Transmembrane</keyword>
<keyword evidence="1" id="KW-1133">Transmembrane helix</keyword>
<proteinExistence type="predicted"/>
<organism evidence="2 4">
    <name type="scientific">Enterococcus pseudoavium</name>
    <dbReference type="NCBI Taxonomy" id="44007"/>
    <lineage>
        <taxon>Bacteria</taxon>
        <taxon>Bacillati</taxon>
        <taxon>Bacillota</taxon>
        <taxon>Bacilli</taxon>
        <taxon>Lactobacillales</taxon>
        <taxon>Enterococcaceae</taxon>
        <taxon>Enterococcus</taxon>
    </lineage>
</organism>
<dbReference type="EMBL" id="JARQAZ010000001">
    <property type="protein sequence ID" value="MDT2769424.1"/>
    <property type="molecule type" value="Genomic_DNA"/>
</dbReference>
<evidence type="ECO:0000256" key="1">
    <source>
        <dbReference type="SAM" id="Phobius"/>
    </source>
</evidence>
<name>A0AAE4HZ10_9ENTE</name>
<feature type="transmembrane region" description="Helical" evidence="1">
    <location>
        <begin position="86"/>
        <end position="107"/>
    </location>
</feature>
<sequence length="108" mass="12469">MNQTIIMSVLMLLLVLASGCLCYYIFSLVMMDAKSRGIKNPKFWSLIAAGGQHGEGLLVYLFTRRHTTSRMNTAETAQFLKIKRKIYCLLAVLFFLFFLFVLVIFRFN</sequence>
<reference evidence="2 5" key="1">
    <citation type="submission" date="2023-03" db="EMBL/GenBank/DDBJ databases">
        <authorList>
            <person name="Shen W."/>
            <person name="Cai J."/>
        </authorList>
    </citation>
    <scope>NUCLEOTIDE SEQUENCE</scope>
    <source>
        <strain evidence="2">P69-2</strain>
        <strain evidence="3 5">Y59</strain>
    </source>
</reference>